<dbReference type="Gene3D" id="3.40.50.300">
    <property type="entry name" value="P-loop containing nucleotide triphosphate hydrolases"/>
    <property type="match status" value="1"/>
</dbReference>
<evidence type="ECO:0000259" key="1">
    <source>
        <dbReference type="Pfam" id="PF13521"/>
    </source>
</evidence>
<dbReference type="VEuPathDB" id="FungiDB:CC77DRAFT_1019879"/>
<accession>A0A4Q4NBJ5</accession>
<dbReference type="EMBL" id="PDXD01000021">
    <property type="protein sequence ID" value="RYN73478.1"/>
    <property type="molecule type" value="Genomic_DNA"/>
</dbReference>
<proteinExistence type="predicted"/>
<comment type="caution">
    <text evidence="2">The sequence shown here is derived from an EMBL/GenBank/DDBJ whole genome shotgun (WGS) entry which is preliminary data.</text>
</comment>
<dbReference type="InterPro" id="IPR038727">
    <property type="entry name" value="NadR/Ttd14_AAA_dom"/>
</dbReference>
<dbReference type="Proteomes" id="UP000291422">
    <property type="component" value="Unassembled WGS sequence"/>
</dbReference>
<protein>
    <recommendedName>
        <fullName evidence="1">NadR/Ttd14 AAA domain-containing protein</fullName>
    </recommendedName>
</protein>
<feature type="domain" description="NadR/Ttd14 AAA" evidence="1">
    <location>
        <begin position="12"/>
        <end position="195"/>
    </location>
</feature>
<dbReference type="SUPFAM" id="SSF52540">
    <property type="entry name" value="P-loop containing nucleoside triphosphate hydrolases"/>
    <property type="match status" value="1"/>
</dbReference>
<dbReference type="InterPro" id="IPR027417">
    <property type="entry name" value="P-loop_NTPase"/>
</dbReference>
<reference evidence="3" key="1">
    <citation type="journal article" date="2019" name="bioRxiv">
        <title>Genomics, evolutionary history and diagnostics of the Alternaria alternata species group including apple and Asian pear pathotypes.</title>
        <authorList>
            <person name="Armitage A.D."/>
            <person name="Cockerton H.M."/>
            <person name="Sreenivasaprasad S."/>
            <person name="Woodhall J.W."/>
            <person name="Lane C.R."/>
            <person name="Harrison R.J."/>
            <person name="Clarkson J.P."/>
        </authorList>
    </citation>
    <scope>NUCLEOTIDE SEQUENCE [LARGE SCALE GENOMIC DNA]</scope>
    <source>
        <strain evidence="3">FERA 1177</strain>
    </source>
</reference>
<dbReference type="AlphaFoldDB" id="A0A4Q4NBJ5"/>
<dbReference type="Pfam" id="PF13521">
    <property type="entry name" value="AAA_28"/>
    <property type="match status" value="1"/>
</dbReference>
<gene>
    <name evidence="2" type="ORF">AA0117_g7707</name>
</gene>
<evidence type="ECO:0000313" key="2">
    <source>
        <dbReference type="EMBL" id="RYN73478.1"/>
    </source>
</evidence>
<sequence>MASEVAQSPCLYIIGAQCTGKTTLVDALEDMFGSGELSNHLQGKSSRPVIIREVARTVLRDKHFSRDDITTSPSRALQLQKHILDAQYEAEQTAIGPDTRATWYISDRSGLDPIIYAQLFVGEEAAQEMLASEKWGQLERRMKAGVVMLCEAGCSWLVDDGTRLMPTGTEEWTHINDAFRKQLAVRGIRYTLVPNHVVSLEARVQLVRECLSSSWQS</sequence>
<evidence type="ECO:0000313" key="3">
    <source>
        <dbReference type="Proteomes" id="UP000291422"/>
    </source>
</evidence>
<name>A0A4Q4NBJ5_ALTAL</name>
<organism evidence="2 3">
    <name type="scientific">Alternaria alternata</name>
    <name type="common">Alternaria rot fungus</name>
    <name type="synonym">Torula alternata</name>
    <dbReference type="NCBI Taxonomy" id="5599"/>
    <lineage>
        <taxon>Eukaryota</taxon>
        <taxon>Fungi</taxon>
        <taxon>Dikarya</taxon>
        <taxon>Ascomycota</taxon>
        <taxon>Pezizomycotina</taxon>
        <taxon>Dothideomycetes</taxon>
        <taxon>Pleosporomycetidae</taxon>
        <taxon>Pleosporales</taxon>
        <taxon>Pleosporineae</taxon>
        <taxon>Pleosporaceae</taxon>
        <taxon>Alternaria</taxon>
        <taxon>Alternaria sect. Alternaria</taxon>
        <taxon>Alternaria alternata complex</taxon>
    </lineage>
</organism>